<feature type="region of interest" description="Disordered" evidence="6">
    <location>
        <begin position="387"/>
        <end position="446"/>
    </location>
</feature>
<name>A0ABM1NJ24_NICVS</name>
<keyword evidence="9" id="KW-1185">Reference proteome</keyword>
<feature type="compositionally biased region" description="Polar residues" evidence="6">
    <location>
        <begin position="1821"/>
        <end position="1830"/>
    </location>
</feature>
<dbReference type="Proteomes" id="UP000695000">
    <property type="component" value="Unplaced"/>
</dbReference>
<sequence>MKVEIKAIPIDKKELGDCDAGRKMRRVSQPDPLTFGGLPPPPLHHPYEPTVRDKMCFHSITVMKPYQNYSFEELRYTSPPVKRSSENMLVRPNGDGTYSATWTPASVGCYSLMVNIDGYEMEEQFKVEVNEPPQGMTPPSQNLAKKSSYQPSKLRKFVAKNSAGLRIRSHPSLQSEQIGVVHVNGTIAFIDEIHNDDGVWLRLSADTIKQYCNSAIIEAWCLQYNQHLGKTLLLPVEEPKTMLDQVLNESMRKVPVPEIQDRRKTPSNGFSGGYQVIKCGASGHNVRSRPSLKAPPVGMLVLEHPFTFGVNPVPTPPARPVEPPQTSSNPFVFGDGGRPDSPKVPRREKKDAKLTSLPKWFKGDGDVKDSELTGVSVKDLVKAIGESRANGNGVTPPDTPKRSCSPRAGHFSPKPMSSRSSSPVAIPPRTNLVQDSTSSSPPVFGSPKSIGISPLVAGHELVRSSSNQSDTSALVSSITRDLSQSSQVTQAKDLSPSPSGSSLHTQSESSKIETISDDAPKLLTQTGTQTSPEDSSQTPPPPLKGSFSIGTVSKEDRVSPKMIRKDRAISKGRSKRAISPTSFQQIPTTSKVQYPTVEVVKEAMSPSVAESLRAVFAAFLWHEGIVHDAMACASFLKFHPTLPKEGAQVVTRHPNSDSPVDKRKQELTKEERARQRHSVEVTGNYLHIQPSVLESLTRSAANASANRNRSRKITESTIKEDVATGGENYGYHTISVLPPALKCLVFLWEELSTNCLQAITQQMTTNEASTSKSKKYEKMGSMKEKEKNSALDKESKRSRKKKVVPKNYMEEIGVPPVQNNSERDTLCELCGELFSHPVTYHMRQMHPGCGQHAGSKGYNSGGNYCLGWAGSCGEGGTPGSSWYLLCEGCREKFLKASKNKSMPAKPKSASCRRKNAFVRSLISPCATAGNEAHVIMKNNAMFLLELASSADTGITHPRRPSSTVMPSVAENGSSPPEVSGPFSPIPPFQCLQSLGAHDARDAPFYEEVLRRQSALIDGYLPGPSNGQRPLSEVSLSDDGDFGKGMRFHRSVSMGTNGIPWAKGGLDGRIIMLRKRNNSSSEMINEGGSSLLCNPSPALQKLVPKMDSSAIVSNHSLNSEQLLDGISLLQRPVMQFLVQQHDLISLKLAMKQALRKAMCRVYAMQALNWLLRSVTQPICLHDLLWWFVTSLTPADVELETEDDNKPPKKLDEQEMNVCEHPLSDITIAGDAVHPLPGTFHSLLQTIADLMVLLPMGSGLQQMAVRCWGLRFATSDHTFLHRSQVFSNISKILSRSEELEDTAVSMHESVNIINCSVEGLKDLTPLLDIKASSRQAMVGSLTDGSTETFWESGDEDRNKSKSITIACAQGHHPKLICVHIDNCRDLANKISNIIFYSGPNSDELTKLRSVEIETRLLGGWVNCPLLDGNHDSVLRLELKGPDNSVRIRQISILGEIDGESLKVGKLYSASTIQQRNCEGETLRVFRLITSQVFGKLIMGDGDISQENNHLSSTVEGGEPLEESNELREHMVGILFSRSKLTHLQKQVIVHIVQAIRKETIRVREEWESFLCSATGNSTGSSGLSGDVAKNSDTYCFEMLSMVLALSGSSVGRTYLSHQGGLISDLLSLLHTGSARVQRQVTSLLKRILPEIHPESFAKMVAVDNLPPRDFSIVSAENKSGNFDTHRMGILDVFLSVIAKSLTVQVKVKGKNGTGAATKEINTVTLATSIHPKDYVGNRWWLRGCTNRKLAEVIVNLIKELASGKLSESWGNITKGAIAQNILYLTHLSDEQRVPTHCLRTPTLWLALASLCVLDKDHVERLSSGQWTKSDGQPTPPRPTCTNHDDGETNAVIQCTSCGNLCADCDRFLHLHRKTRNHHRQVCKEEEEAIKVELHEGCGRTKLFWLLALADARTLKALIEYREGGTRSRGAETSGVCRFCGAVGSSGLLAIGNVCADQECQEYAKTACSKLMNCGHMCGGVQNETNCLPCLHGCSSDSNLRQDADDMCMICFTEALSCAPAIQLRCGHVFHLHCCKTVLTKRWAGPRITFSFSLCPICKGNIEHEELKELLEPVVDLYKDVRRKALMRLEYEGLHTTEAIVAPGARFFNDPATYAMDRYAYYVCFKCNKAYYGGEARCDAEVGEQYDPAELVCGGCSDVARAQMCPKHGTDFLEYKCRYCCSVAVFFCFGSTHFCNPCHDDFQRVTNLPRNELPSCPAGPKAKQLDGEECPLHVKHPPTGEEFALGCGVCRNAHTF</sequence>
<proteinExistence type="predicted"/>
<dbReference type="Gene3D" id="1.10.10.2360">
    <property type="match status" value="1"/>
</dbReference>
<dbReference type="SMART" id="SM00184">
    <property type="entry name" value="RING"/>
    <property type="match status" value="1"/>
</dbReference>
<dbReference type="SUPFAM" id="SSF57850">
    <property type="entry name" value="RING/U-box"/>
    <property type="match status" value="1"/>
</dbReference>
<feature type="domain" description="RING-type" evidence="7">
    <location>
        <begin position="2005"/>
        <end position="2056"/>
    </location>
</feature>
<feature type="compositionally biased region" description="Polar residues" evidence="6">
    <location>
        <begin position="523"/>
        <end position="537"/>
    </location>
</feature>
<feature type="compositionally biased region" description="Polar residues" evidence="6">
    <location>
        <begin position="960"/>
        <end position="976"/>
    </location>
</feature>
<dbReference type="CDD" id="cd19799">
    <property type="entry name" value="Bbox2_MYCBP2"/>
    <property type="match status" value="1"/>
</dbReference>
<feature type="compositionally biased region" description="Basic and acidic residues" evidence="6">
    <location>
        <begin position="659"/>
        <end position="676"/>
    </location>
</feature>
<dbReference type="InterPro" id="IPR013083">
    <property type="entry name" value="Znf_RING/FYVE/PHD"/>
</dbReference>
<dbReference type="GeneID" id="108569690"/>
<feature type="region of interest" description="Disordered" evidence="6">
    <location>
        <begin position="463"/>
        <end position="584"/>
    </location>
</feature>
<feature type="compositionally biased region" description="Polar residues" evidence="6">
    <location>
        <begin position="431"/>
        <end position="441"/>
    </location>
</feature>
<feature type="compositionally biased region" description="Pro residues" evidence="6">
    <location>
        <begin position="313"/>
        <end position="323"/>
    </location>
</feature>
<evidence type="ECO:0000313" key="9">
    <source>
        <dbReference type="Proteomes" id="UP000695000"/>
    </source>
</evidence>
<dbReference type="PANTHER" id="PTHR45943:SF1">
    <property type="entry name" value="E3 UBIQUITIN-PROTEIN LIGASE MYCBP2"/>
    <property type="match status" value="1"/>
</dbReference>
<dbReference type="PROSITE" id="PS50194">
    <property type="entry name" value="FILAMIN_REPEAT"/>
    <property type="match status" value="1"/>
</dbReference>
<feature type="region of interest" description="Disordered" evidence="6">
    <location>
        <begin position="763"/>
        <end position="817"/>
    </location>
</feature>
<evidence type="ECO:0000259" key="8">
    <source>
        <dbReference type="PROSITE" id="PS51284"/>
    </source>
</evidence>
<dbReference type="InterPro" id="IPR001841">
    <property type="entry name" value="Znf_RING"/>
</dbReference>
<evidence type="ECO:0000256" key="4">
    <source>
        <dbReference type="PROSITE-ProRule" id="PRU00087"/>
    </source>
</evidence>
<dbReference type="InterPro" id="IPR014756">
    <property type="entry name" value="Ig_E-set"/>
</dbReference>
<feature type="region of interest" description="Disordered" evidence="6">
    <location>
        <begin position="1821"/>
        <end position="1841"/>
    </location>
</feature>
<feature type="compositionally biased region" description="Basic and acidic residues" evidence="6">
    <location>
        <begin position="774"/>
        <end position="795"/>
    </location>
</feature>
<dbReference type="InterPro" id="IPR004939">
    <property type="entry name" value="APC_su10/DOC_dom"/>
</dbReference>
<dbReference type="CDD" id="cd16463">
    <property type="entry name" value="RING-H2_PHR"/>
    <property type="match status" value="1"/>
</dbReference>
<keyword evidence="3" id="KW-0862">Zinc</keyword>
<evidence type="ECO:0000256" key="5">
    <source>
        <dbReference type="PROSITE-ProRule" id="PRU00175"/>
    </source>
</evidence>
<feature type="region of interest" description="Disordered" evidence="6">
    <location>
        <begin position="953"/>
        <end position="980"/>
    </location>
</feature>
<dbReference type="PROSITE" id="PS51284">
    <property type="entry name" value="DOC"/>
    <property type="match status" value="1"/>
</dbReference>
<feature type="region of interest" description="Disordered" evidence="6">
    <location>
        <begin position="313"/>
        <end position="352"/>
    </location>
</feature>
<evidence type="ECO:0000256" key="3">
    <source>
        <dbReference type="ARBA" id="ARBA00022833"/>
    </source>
</evidence>
<protein>
    <submittedName>
        <fullName evidence="10">E3 ubiquitin-protein ligase MYCBP2</fullName>
    </submittedName>
</protein>
<feature type="compositionally biased region" description="Low complexity" evidence="6">
    <location>
        <begin position="412"/>
        <end position="428"/>
    </location>
</feature>
<dbReference type="InterPro" id="IPR017868">
    <property type="entry name" value="Filamin/ABP280_repeat-like"/>
</dbReference>
<accession>A0ABM1NJ24</accession>
<dbReference type="Gene3D" id="3.30.40.10">
    <property type="entry name" value="Zinc/RING finger domain, C3HC4 (zinc finger)"/>
    <property type="match status" value="1"/>
</dbReference>
<keyword evidence="2 5" id="KW-0863">Zinc-finger</keyword>
<evidence type="ECO:0000256" key="2">
    <source>
        <dbReference type="ARBA" id="ARBA00022771"/>
    </source>
</evidence>
<feature type="repeat" description="Filamin" evidence="4">
    <location>
        <begin position="90"/>
        <end position="129"/>
    </location>
</feature>
<dbReference type="SUPFAM" id="SSF49785">
    <property type="entry name" value="Galactose-binding domain-like"/>
    <property type="match status" value="1"/>
</dbReference>
<gene>
    <name evidence="10" type="primary">LOC108569690</name>
</gene>
<dbReference type="PANTHER" id="PTHR45943">
    <property type="entry name" value="E3 UBIQUITIN-PROTEIN LIGASE MYCBP2"/>
    <property type="match status" value="1"/>
</dbReference>
<feature type="region of interest" description="Disordered" evidence="6">
    <location>
        <begin position="649"/>
        <end position="676"/>
    </location>
</feature>
<dbReference type="PROSITE" id="PS50089">
    <property type="entry name" value="ZF_RING_2"/>
    <property type="match status" value="1"/>
</dbReference>
<dbReference type="RefSeq" id="XP_017786824.1">
    <property type="nucleotide sequence ID" value="XM_017931335.1"/>
</dbReference>
<dbReference type="Gene3D" id="2.60.120.260">
    <property type="entry name" value="Galactose-binding domain-like"/>
    <property type="match status" value="1"/>
</dbReference>
<evidence type="ECO:0000256" key="1">
    <source>
        <dbReference type="ARBA" id="ARBA00022737"/>
    </source>
</evidence>
<dbReference type="SUPFAM" id="SSF81296">
    <property type="entry name" value="E set domains"/>
    <property type="match status" value="1"/>
</dbReference>
<feature type="compositionally biased region" description="Basic and acidic residues" evidence="6">
    <location>
        <begin position="337"/>
        <end position="352"/>
    </location>
</feature>
<feature type="domain" description="DOC" evidence="8">
    <location>
        <begin position="1297"/>
        <end position="1477"/>
    </location>
</feature>
<evidence type="ECO:0000259" key="7">
    <source>
        <dbReference type="PROSITE" id="PS50089"/>
    </source>
</evidence>
<keyword evidence="2 5" id="KW-0479">Metal-binding</keyword>
<dbReference type="InterPro" id="IPR013783">
    <property type="entry name" value="Ig-like_fold"/>
</dbReference>
<organism evidence="9 10">
    <name type="scientific">Nicrophorus vespilloides</name>
    <name type="common">Boreal carrion beetle</name>
    <dbReference type="NCBI Taxonomy" id="110193"/>
    <lineage>
        <taxon>Eukaryota</taxon>
        <taxon>Metazoa</taxon>
        <taxon>Ecdysozoa</taxon>
        <taxon>Arthropoda</taxon>
        <taxon>Hexapoda</taxon>
        <taxon>Insecta</taxon>
        <taxon>Pterygota</taxon>
        <taxon>Neoptera</taxon>
        <taxon>Endopterygota</taxon>
        <taxon>Coleoptera</taxon>
        <taxon>Polyphaga</taxon>
        <taxon>Staphyliniformia</taxon>
        <taxon>Silphidae</taxon>
        <taxon>Nicrophorinae</taxon>
        <taxon>Nicrophorus</taxon>
    </lineage>
</organism>
<keyword evidence="1" id="KW-0677">Repeat</keyword>
<evidence type="ECO:0000256" key="6">
    <source>
        <dbReference type="SAM" id="MobiDB-lite"/>
    </source>
</evidence>
<feature type="compositionally biased region" description="Polar residues" evidence="6">
    <location>
        <begin position="463"/>
        <end position="513"/>
    </location>
</feature>
<dbReference type="InterPro" id="IPR008979">
    <property type="entry name" value="Galactose-bd-like_sf"/>
</dbReference>
<dbReference type="SMART" id="SM01337">
    <property type="entry name" value="APC10"/>
    <property type="match status" value="1"/>
</dbReference>
<reference evidence="10" key="1">
    <citation type="submission" date="2025-08" db="UniProtKB">
        <authorList>
            <consortium name="RefSeq"/>
        </authorList>
    </citation>
    <scope>IDENTIFICATION</scope>
    <source>
        <tissue evidence="10">Whole Larva</tissue>
    </source>
</reference>
<feature type="compositionally biased region" description="Basic and acidic residues" evidence="6">
    <location>
        <begin position="553"/>
        <end position="569"/>
    </location>
</feature>
<evidence type="ECO:0000313" key="10">
    <source>
        <dbReference type="RefSeq" id="XP_017786824.1"/>
    </source>
</evidence>
<dbReference type="Gene3D" id="2.60.40.10">
    <property type="entry name" value="Immunoglobulins"/>
    <property type="match status" value="1"/>
</dbReference>